<evidence type="ECO:0000256" key="1">
    <source>
        <dbReference type="ARBA" id="ARBA00022679"/>
    </source>
</evidence>
<dbReference type="Gene3D" id="3.40.50.2000">
    <property type="entry name" value="Glycogen Phosphorylase B"/>
    <property type="match status" value="2"/>
</dbReference>
<dbReference type="PANTHER" id="PTHR46401">
    <property type="entry name" value="GLYCOSYLTRANSFERASE WBBK-RELATED"/>
    <property type="match status" value="1"/>
</dbReference>
<organism evidence="4 5">
    <name type="scientific">Candidatus Uhrbacteria bacterium RIFCSPLOWO2_02_FULL_54_37</name>
    <dbReference type="NCBI Taxonomy" id="1802412"/>
    <lineage>
        <taxon>Bacteria</taxon>
        <taxon>Candidatus Uhriibacteriota</taxon>
    </lineage>
</organism>
<dbReference type="SUPFAM" id="SSF53756">
    <property type="entry name" value="UDP-Glycosyltransferase/glycogen phosphorylase"/>
    <property type="match status" value="1"/>
</dbReference>
<reference evidence="4 5" key="1">
    <citation type="journal article" date="2016" name="Nat. Commun.">
        <title>Thousands of microbial genomes shed light on interconnected biogeochemical processes in an aquifer system.</title>
        <authorList>
            <person name="Anantharaman K."/>
            <person name="Brown C.T."/>
            <person name="Hug L.A."/>
            <person name="Sharon I."/>
            <person name="Castelle C.J."/>
            <person name="Probst A.J."/>
            <person name="Thomas B.C."/>
            <person name="Singh A."/>
            <person name="Wilkins M.J."/>
            <person name="Karaoz U."/>
            <person name="Brodie E.L."/>
            <person name="Williams K.H."/>
            <person name="Hubbard S.S."/>
            <person name="Banfield J.F."/>
        </authorList>
    </citation>
    <scope>NUCLEOTIDE SEQUENCE [LARGE SCALE GENOMIC DNA]</scope>
</reference>
<dbReference type="EMBL" id="MGEU01000014">
    <property type="protein sequence ID" value="OGL90901.1"/>
    <property type="molecule type" value="Genomic_DNA"/>
</dbReference>
<name>A0A1F7VK85_9BACT</name>
<comment type="caution">
    <text evidence="4">The sequence shown here is derived from an EMBL/GenBank/DDBJ whole genome shotgun (WGS) entry which is preliminary data.</text>
</comment>
<dbReference type="AlphaFoldDB" id="A0A1F7VK85"/>
<dbReference type="PANTHER" id="PTHR46401:SF2">
    <property type="entry name" value="GLYCOSYLTRANSFERASE WBBK-RELATED"/>
    <property type="match status" value="1"/>
</dbReference>
<accession>A0A1F7VK85</accession>
<keyword evidence="1" id="KW-0808">Transferase</keyword>
<dbReference type="InterPro" id="IPR001296">
    <property type="entry name" value="Glyco_trans_1"/>
</dbReference>
<gene>
    <name evidence="4" type="ORF">A3J36_02255</name>
</gene>
<proteinExistence type="predicted"/>
<dbReference type="Pfam" id="PF13439">
    <property type="entry name" value="Glyco_transf_4"/>
    <property type="match status" value="1"/>
</dbReference>
<feature type="domain" description="Glycosyltransferase subfamily 4-like N-terminal" evidence="3">
    <location>
        <begin position="22"/>
        <end position="184"/>
    </location>
</feature>
<dbReference type="FunFam" id="3.40.50.2000:FF:000119">
    <property type="entry name" value="Glycosyl transferase group 1"/>
    <property type="match status" value="1"/>
</dbReference>
<evidence type="ECO:0000313" key="4">
    <source>
        <dbReference type="EMBL" id="OGL90901.1"/>
    </source>
</evidence>
<dbReference type="Proteomes" id="UP000177750">
    <property type="component" value="Unassembled WGS sequence"/>
</dbReference>
<dbReference type="GO" id="GO:0009103">
    <property type="term" value="P:lipopolysaccharide biosynthetic process"/>
    <property type="evidence" value="ECO:0007669"/>
    <property type="project" value="TreeGrafter"/>
</dbReference>
<dbReference type="GO" id="GO:0016757">
    <property type="term" value="F:glycosyltransferase activity"/>
    <property type="evidence" value="ECO:0007669"/>
    <property type="project" value="InterPro"/>
</dbReference>
<dbReference type="Pfam" id="PF00534">
    <property type="entry name" value="Glycos_transf_1"/>
    <property type="match status" value="1"/>
</dbReference>
<feature type="domain" description="Glycosyl transferase family 1" evidence="2">
    <location>
        <begin position="205"/>
        <end position="358"/>
    </location>
</feature>
<dbReference type="InterPro" id="IPR028098">
    <property type="entry name" value="Glyco_trans_4-like_N"/>
</dbReference>
<evidence type="ECO:0008006" key="6">
    <source>
        <dbReference type="Google" id="ProtNLM"/>
    </source>
</evidence>
<evidence type="ECO:0000313" key="5">
    <source>
        <dbReference type="Proteomes" id="UP000177750"/>
    </source>
</evidence>
<evidence type="ECO:0000259" key="3">
    <source>
        <dbReference type="Pfam" id="PF13439"/>
    </source>
</evidence>
<evidence type="ECO:0000259" key="2">
    <source>
        <dbReference type="Pfam" id="PF00534"/>
    </source>
</evidence>
<protein>
    <recommendedName>
        <fullName evidence="6">Glycosyl transferase family 1 domain-containing protein</fullName>
    </recommendedName>
</protein>
<sequence>MVYDVRPLLGPFVGRMAGVKTGVGEYAAQLLAALRQEERWRLVLFSNSLRAPSSSLQSFNIEIVHTRYPNRLLDLAARGFHRPFFDDLVAQRTDKPVDVWLSPHVTSAPVRRAKKIVVVHDCSFLYPRFFSLRKRYWHWSMGIRKTLNDSARVVAVSAHTATELTRHYHIPPEKTVTVYPGVDRRFFSAPSADEQNAVRAKYRLPPRFILFLGTVEPRKNILTLLQAFAKVAEHSDADLVLAGEIGWLARPILRALRAHPYARRIHRLGFVADADKNALYRLSSCFVYPSLYEGFGFPPLEALACGTPVVVSHATSLPEVVGENAITVDPYNADDLARAIQLSLDDANYRTRCAETGPLWARQFNWQATAEKISDIIESVAQSHPEPSFSDLDPEMNSG</sequence>
<dbReference type="CDD" id="cd03809">
    <property type="entry name" value="GT4_MtfB-like"/>
    <property type="match status" value="1"/>
</dbReference>